<sequence length="395" mass="43552">PRNRKTRRSKSTSLDVISSRFLSNHANEAITPPLICHASSTLTAPPTLFHGQSPKKMTQKLIAVVGATGNQGGSVVRRFLAAGYRVRALTRNTCSPSAAVLSALGSDVELVSADLEDVTSLEEAFRGANVIFSVTNYWEPFFRSDCRTKAQEQGISCRRFAYDVEYRQGRNIADAAATAMDSLDENGFLVSTLSHAGKCSGGRFKELYHFDAKADVFPDYVNEKYPALAAKMSCIHTGFFYTSYNILPNSYFGKNPDGTFTMAFPTSPDKLIPHFAPASDMGNFTFAVSQMPPGKAYMAEGTTCTWPQFLETWARVTGVRANYKQILPEDMIEATGERDTGIEVTYMFSYSSDPGYDGGMNLLTAADLRKTGIDCPMTTWEEWAKQNDWTSVLNK</sequence>
<dbReference type="InterPro" id="IPR008030">
    <property type="entry name" value="NmrA-like"/>
</dbReference>
<evidence type="ECO:0000256" key="1">
    <source>
        <dbReference type="ARBA" id="ARBA00006328"/>
    </source>
</evidence>
<dbReference type="EMBL" id="LFIV01000195">
    <property type="protein sequence ID" value="KZL65920.1"/>
    <property type="molecule type" value="Genomic_DNA"/>
</dbReference>
<dbReference type="Pfam" id="PF05368">
    <property type="entry name" value="NmrA"/>
    <property type="match status" value="1"/>
</dbReference>
<evidence type="ECO:0000313" key="4">
    <source>
        <dbReference type="EMBL" id="KZL65920.1"/>
    </source>
</evidence>
<evidence type="ECO:0000256" key="2">
    <source>
        <dbReference type="ARBA" id="ARBA00022857"/>
    </source>
</evidence>
<dbReference type="Gene3D" id="3.90.25.10">
    <property type="entry name" value="UDP-galactose 4-epimerase, domain 1"/>
    <property type="match status" value="1"/>
</dbReference>
<name>A0A166NPQ8_9PEZI</name>
<dbReference type="InterPro" id="IPR036291">
    <property type="entry name" value="NAD(P)-bd_dom_sf"/>
</dbReference>
<protein>
    <submittedName>
        <fullName evidence="4">NmrA-like family protein</fullName>
    </submittedName>
</protein>
<dbReference type="GO" id="GO:0005634">
    <property type="term" value="C:nucleus"/>
    <property type="evidence" value="ECO:0007669"/>
    <property type="project" value="TreeGrafter"/>
</dbReference>
<dbReference type="SUPFAM" id="SSF51735">
    <property type="entry name" value="NAD(P)-binding Rossmann-fold domains"/>
    <property type="match status" value="1"/>
</dbReference>
<feature type="non-terminal residue" evidence="4">
    <location>
        <position position="1"/>
    </location>
</feature>
<evidence type="ECO:0000259" key="3">
    <source>
        <dbReference type="Pfam" id="PF05368"/>
    </source>
</evidence>
<gene>
    <name evidence="4" type="ORF">CT0861_08785</name>
</gene>
<feature type="domain" description="NmrA-like" evidence="3">
    <location>
        <begin position="59"/>
        <end position="383"/>
    </location>
</feature>
<comment type="similarity">
    <text evidence="1">Belongs to the NmrA-type oxidoreductase family.</text>
</comment>
<evidence type="ECO:0000313" key="5">
    <source>
        <dbReference type="Proteomes" id="UP000076552"/>
    </source>
</evidence>
<dbReference type="PANTHER" id="PTHR42748:SF26">
    <property type="entry name" value="NMRA-LIKE DOMAIN-CONTAINING PROTEIN"/>
    <property type="match status" value="1"/>
</dbReference>
<dbReference type="STRING" id="708197.A0A166NPQ8"/>
<proteinExistence type="inferred from homology"/>
<keyword evidence="2" id="KW-0521">NADP</keyword>
<dbReference type="AlphaFoldDB" id="A0A166NPQ8"/>
<keyword evidence="5" id="KW-1185">Reference proteome</keyword>
<dbReference type="Proteomes" id="UP000076552">
    <property type="component" value="Unassembled WGS sequence"/>
</dbReference>
<dbReference type="PANTHER" id="PTHR42748">
    <property type="entry name" value="NITROGEN METABOLITE REPRESSION PROTEIN NMRA FAMILY MEMBER"/>
    <property type="match status" value="1"/>
</dbReference>
<dbReference type="Gene3D" id="3.40.50.720">
    <property type="entry name" value="NAD(P)-binding Rossmann-like Domain"/>
    <property type="match status" value="1"/>
</dbReference>
<reference evidence="4 5" key="1">
    <citation type="submission" date="2015-06" db="EMBL/GenBank/DDBJ databases">
        <title>Survival trade-offs in plant roots during colonization by closely related pathogenic and mutualistic fungi.</title>
        <authorList>
            <person name="Hacquard S."/>
            <person name="Kracher B."/>
            <person name="Hiruma K."/>
            <person name="Weinman A."/>
            <person name="Muench P."/>
            <person name="Garrido Oter R."/>
            <person name="Ver Loren van Themaat E."/>
            <person name="Dallerey J.-F."/>
            <person name="Damm U."/>
            <person name="Henrissat B."/>
            <person name="Lespinet O."/>
            <person name="Thon M."/>
            <person name="Kemen E."/>
            <person name="McHardy A.C."/>
            <person name="Schulze-Lefert P."/>
            <person name="O'Connell R.J."/>
        </authorList>
    </citation>
    <scope>NUCLEOTIDE SEQUENCE [LARGE SCALE GENOMIC DNA]</scope>
    <source>
        <strain evidence="4 5">0861</strain>
    </source>
</reference>
<comment type="caution">
    <text evidence="4">The sequence shown here is derived from an EMBL/GenBank/DDBJ whole genome shotgun (WGS) entry which is preliminary data.</text>
</comment>
<dbReference type="CDD" id="cd05251">
    <property type="entry name" value="NmrA_like_SDR_a"/>
    <property type="match status" value="1"/>
</dbReference>
<dbReference type="InterPro" id="IPR051164">
    <property type="entry name" value="NmrA-like_oxidored"/>
</dbReference>
<accession>A0A166NPQ8</accession>
<organism evidence="4 5">
    <name type="scientific">Colletotrichum tofieldiae</name>
    <dbReference type="NCBI Taxonomy" id="708197"/>
    <lineage>
        <taxon>Eukaryota</taxon>
        <taxon>Fungi</taxon>
        <taxon>Dikarya</taxon>
        <taxon>Ascomycota</taxon>
        <taxon>Pezizomycotina</taxon>
        <taxon>Sordariomycetes</taxon>
        <taxon>Hypocreomycetidae</taxon>
        <taxon>Glomerellales</taxon>
        <taxon>Glomerellaceae</taxon>
        <taxon>Colletotrichum</taxon>
        <taxon>Colletotrichum spaethianum species complex</taxon>
    </lineage>
</organism>